<dbReference type="GO" id="GO:0031071">
    <property type="term" value="F:cysteine desulfurase activity"/>
    <property type="evidence" value="ECO:0007669"/>
    <property type="project" value="UniProtKB-EC"/>
</dbReference>
<dbReference type="PANTHER" id="PTHR43586">
    <property type="entry name" value="CYSTEINE DESULFURASE"/>
    <property type="match status" value="1"/>
</dbReference>
<keyword evidence="4" id="KW-1185">Reference proteome</keyword>
<dbReference type="KEGG" id="blq:L21SP5_01609"/>
<organism evidence="3 4">
    <name type="scientific">Salinivirga cyanobacteriivorans</name>
    <dbReference type="NCBI Taxonomy" id="1307839"/>
    <lineage>
        <taxon>Bacteria</taxon>
        <taxon>Pseudomonadati</taxon>
        <taxon>Bacteroidota</taxon>
        <taxon>Bacteroidia</taxon>
        <taxon>Bacteroidales</taxon>
        <taxon>Salinivirgaceae</taxon>
        <taxon>Salinivirga</taxon>
    </lineage>
</organism>
<evidence type="ECO:0000256" key="1">
    <source>
        <dbReference type="ARBA" id="ARBA00022898"/>
    </source>
</evidence>
<dbReference type="OrthoDB" id="9804366at2"/>
<feature type="domain" description="Aminotransferase class V" evidence="2">
    <location>
        <begin position="32"/>
        <end position="102"/>
    </location>
</feature>
<dbReference type="InterPro" id="IPR015424">
    <property type="entry name" value="PyrdxlP-dep_Trfase"/>
</dbReference>
<reference evidence="3 4" key="1">
    <citation type="submission" date="2015-11" db="EMBL/GenBank/DDBJ databases">
        <title>Description and complete genome sequence of a novel strain predominating in hypersaline microbial mats and representing a new family of the Bacteriodetes phylum.</title>
        <authorList>
            <person name="Spring S."/>
            <person name="Bunk B."/>
            <person name="Sproer C."/>
            <person name="Klenk H.-P."/>
        </authorList>
    </citation>
    <scope>NUCLEOTIDE SEQUENCE [LARGE SCALE GENOMIC DNA]</scope>
    <source>
        <strain evidence="3 4">L21-Spi-D4</strain>
    </source>
</reference>
<dbReference type="SUPFAM" id="SSF53383">
    <property type="entry name" value="PLP-dependent transferases"/>
    <property type="match status" value="1"/>
</dbReference>
<dbReference type="PANTHER" id="PTHR43586:SF8">
    <property type="entry name" value="CYSTEINE DESULFURASE 1, CHLOROPLASTIC"/>
    <property type="match status" value="1"/>
</dbReference>
<keyword evidence="3" id="KW-0808">Transferase</keyword>
<dbReference type="Pfam" id="PF00266">
    <property type="entry name" value="Aminotran_5"/>
    <property type="match status" value="2"/>
</dbReference>
<dbReference type="STRING" id="1307839.L21SP5_01609"/>
<evidence type="ECO:0000259" key="2">
    <source>
        <dbReference type="Pfam" id="PF00266"/>
    </source>
</evidence>
<dbReference type="Gene3D" id="3.90.1150.10">
    <property type="entry name" value="Aspartate Aminotransferase, domain 1"/>
    <property type="match status" value="1"/>
</dbReference>
<evidence type="ECO:0000313" key="4">
    <source>
        <dbReference type="Proteomes" id="UP000064893"/>
    </source>
</evidence>
<feature type="domain" description="Aminotransferase class V" evidence="2">
    <location>
        <begin position="142"/>
        <end position="451"/>
    </location>
</feature>
<dbReference type="PATRIC" id="fig|1307839.3.peg.1706"/>
<sequence>MQSLEQYFKRFRDQIVGIDATFQSPYGEQKMVYADWIASGRLYQPIENKIQQLFGPYVGNTHSESSETGVTMTHAYHKAHQIIKSHVNADENDVIITSGSGMTGVVNKLQRILGLKVPEQLHNFCNLSAKKVNNCLGELGDQRPVVFLTHLEHHSNHTSWLETIADVVLIEPDENLMVNPANLEKIIGQYENRKMKIGAFSAGSNVTGVRPPYHELAAIMHRHGGLCFVDFAASAPYDAIDMHPDDPEQRLDAIMFSPHKFLGGPGSTGVIVFNKDLCKNKTPDHPGGGTVLWTNRWNEFHYVEDIEAREDGGTPAFLQAIKAAYCIKLKEQMTCEKIHQREKELLKIAFEEFPKIKGLHILAEEQRDRLGVISFYVEDFHHNLIVKMLNDRFGIQVRGGCSCAGTYGHFLLHVDKETSHKITEKIDSGDLSEKPGWVRVSIHPTMTDEELLYVIDSIKQVVDHKPEWEQDYEFSSETGEYYHKNAPLVNQDIEKWFELA</sequence>
<dbReference type="RefSeq" id="WP_057952722.1">
    <property type="nucleotide sequence ID" value="NZ_CP013118.1"/>
</dbReference>
<evidence type="ECO:0000313" key="3">
    <source>
        <dbReference type="EMBL" id="ALO15252.1"/>
    </source>
</evidence>
<protein>
    <submittedName>
        <fullName evidence="3">Putative cysteine desulfurase</fullName>
        <ecNumber evidence="3">2.8.1.7</ecNumber>
    </submittedName>
</protein>
<dbReference type="Gene3D" id="3.40.640.10">
    <property type="entry name" value="Type I PLP-dependent aspartate aminotransferase-like (Major domain)"/>
    <property type="match status" value="1"/>
</dbReference>
<dbReference type="EMBL" id="CP013118">
    <property type="protein sequence ID" value="ALO15252.1"/>
    <property type="molecule type" value="Genomic_DNA"/>
</dbReference>
<gene>
    <name evidence="3" type="primary">csd_1</name>
    <name evidence="3" type="ORF">L21SP5_01609</name>
</gene>
<dbReference type="InterPro" id="IPR015422">
    <property type="entry name" value="PyrdxlP-dep_Trfase_small"/>
</dbReference>
<dbReference type="InterPro" id="IPR000192">
    <property type="entry name" value="Aminotrans_V_dom"/>
</dbReference>
<keyword evidence="1" id="KW-0663">Pyridoxal phosphate</keyword>
<dbReference type="EC" id="2.8.1.7" evidence="3"/>
<dbReference type="InterPro" id="IPR015421">
    <property type="entry name" value="PyrdxlP-dep_Trfase_major"/>
</dbReference>
<name>A0A0S2HZ08_9BACT</name>
<dbReference type="Proteomes" id="UP000064893">
    <property type="component" value="Chromosome"/>
</dbReference>
<accession>A0A0S2HZ08</accession>
<proteinExistence type="predicted"/>
<dbReference type="AlphaFoldDB" id="A0A0S2HZ08"/>